<dbReference type="EMBL" id="NBCO01000043">
    <property type="protein sequence ID" value="ORC84543.1"/>
    <property type="molecule type" value="Genomic_DNA"/>
</dbReference>
<feature type="region of interest" description="Disordered" evidence="1">
    <location>
        <begin position="184"/>
        <end position="231"/>
    </location>
</feature>
<organism evidence="2 3">
    <name type="scientific">Trypanosoma theileri</name>
    <dbReference type="NCBI Taxonomy" id="67003"/>
    <lineage>
        <taxon>Eukaryota</taxon>
        <taxon>Discoba</taxon>
        <taxon>Euglenozoa</taxon>
        <taxon>Kinetoplastea</taxon>
        <taxon>Metakinetoplastina</taxon>
        <taxon>Trypanosomatida</taxon>
        <taxon>Trypanosomatidae</taxon>
        <taxon>Trypanosoma</taxon>
    </lineage>
</organism>
<keyword evidence="3" id="KW-1185">Reference proteome</keyword>
<gene>
    <name evidence="2" type="ORF">TM35_000431110</name>
</gene>
<feature type="compositionally biased region" description="Acidic residues" evidence="1">
    <location>
        <begin position="1"/>
        <end position="10"/>
    </location>
</feature>
<dbReference type="RefSeq" id="XP_028878609.1">
    <property type="nucleotide sequence ID" value="XM_029030010.1"/>
</dbReference>
<dbReference type="VEuPathDB" id="TriTrypDB:TM35_000431110"/>
<evidence type="ECO:0000256" key="1">
    <source>
        <dbReference type="SAM" id="MobiDB-lite"/>
    </source>
</evidence>
<name>A0A1X0NJ98_9TRYP</name>
<protein>
    <submittedName>
        <fullName evidence="2">Uncharacterized protein</fullName>
    </submittedName>
</protein>
<accession>A0A1X0NJ98</accession>
<feature type="compositionally biased region" description="Low complexity" evidence="1">
    <location>
        <begin position="196"/>
        <end position="208"/>
    </location>
</feature>
<feature type="compositionally biased region" description="Low complexity" evidence="1">
    <location>
        <begin position="115"/>
        <end position="136"/>
    </location>
</feature>
<reference evidence="2 3" key="1">
    <citation type="submission" date="2017-03" db="EMBL/GenBank/DDBJ databases">
        <title>An alternative strategy for trypanosome survival in the mammalian bloodstream revealed through genome and transcriptome analysis of the ubiquitous bovine parasite Trypanosoma (Megatrypanum) theileri.</title>
        <authorList>
            <person name="Kelly S."/>
            <person name="Ivens A."/>
            <person name="Mott A."/>
            <person name="O'Neill E."/>
            <person name="Emms D."/>
            <person name="Macleod O."/>
            <person name="Voorheis P."/>
            <person name="Matthews J."/>
            <person name="Matthews K."/>
            <person name="Carrington M."/>
        </authorList>
    </citation>
    <scope>NUCLEOTIDE SEQUENCE [LARGE SCALE GENOMIC DNA]</scope>
    <source>
        <strain evidence="2">Edinburgh</strain>
    </source>
</reference>
<sequence>MASDSDDDEFAYVAPSKAQTNRVAGTQKPTKTVYEEERDARIRAIVQEHNLTTLTTSHQQQQEEEQQPHQHQQRCDVVVGEPTNDTRIGNYDMRDKNHRRTSTSYHMENNSVCVTSATSTNNNNSNSNSNSNNNSARSLAEEAQRLKDQRYAIYRRNRALNQNALKEVDPGTKRYMQVMYTPANNGVRQHQPGRRPPNSSSSSYSGNNTQGGGGRRQFTPHGSRPPKRPRE</sequence>
<evidence type="ECO:0000313" key="2">
    <source>
        <dbReference type="EMBL" id="ORC84543.1"/>
    </source>
</evidence>
<proteinExistence type="predicted"/>
<comment type="caution">
    <text evidence="2">The sequence shown here is derived from an EMBL/GenBank/DDBJ whole genome shotgun (WGS) entry which is preliminary data.</text>
</comment>
<feature type="region of interest" description="Disordered" evidence="1">
    <location>
        <begin position="1"/>
        <end position="35"/>
    </location>
</feature>
<dbReference type="AlphaFoldDB" id="A0A1X0NJ98"/>
<feature type="compositionally biased region" description="Polar residues" evidence="1">
    <location>
        <begin position="17"/>
        <end position="30"/>
    </location>
</feature>
<dbReference type="Proteomes" id="UP000192257">
    <property type="component" value="Unassembled WGS sequence"/>
</dbReference>
<evidence type="ECO:0000313" key="3">
    <source>
        <dbReference type="Proteomes" id="UP000192257"/>
    </source>
</evidence>
<dbReference type="OrthoDB" id="267409at2759"/>
<dbReference type="GeneID" id="39989790"/>
<feature type="region of interest" description="Disordered" evidence="1">
    <location>
        <begin position="54"/>
        <end position="97"/>
    </location>
</feature>
<feature type="region of interest" description="Disordered" evidence="1">
    <location>
        <begin position="115"/>
        <end position="141"/>
    </location>
</feature>